<protein>
    <submittedName>
        <fullName evidence="1">Uncharacterized protein</fullName>
    </submittedName>
</protein>
<sequence length="84" mass="9624">MLSAYLRGDSSIIFTNKTIYLLKISPNNTSLLSLSTILKNQSKYMVVRILCNKNRFGIHADSKRIFCLNYTNIINIKLIISQAR</sequence>
<keyword evidence="2" id="KW-1185">Reference proteome</keyword>
<accession>A0A5J6PX51</accession>
<organism evidence="1 2">
    <name type="scientific">Neisseria zalophi</name>
    <dbReference type="NCBI Taxonomy" id="640030"/>
    <lineage>
        <taxon>Bacteria</taxon>
        <taxon>Pseudomonadati</taxon>
        <taxon>Pseudomonadota</taxon>
        <taxon>Betaproteobacteria</taxon>
        <taxon>Neisseriales</taxon>
        <taxon>Neisseriaceae</taxon>
        <taxon>Neisseria</taxon>
    </lineage>
</organism>
<evidence type="ECO:0000313" key="2">
    <source>
        <dbReference type="Proteomes" id="UP000325713"/>
    </source>
</evidence>
<dbReference type="EMBL" id="CP031700">
    <property type="protein sequence ID" value="QEY26864.1"/>
    <property type="molecule type" value="Genomic_DNA"/>
</dbReference>
<gene>
    <name evidence="1" type="ORF">D0T92_10210</name>
</gene>
<proteinExistence type="predicted"/>
<dbReference type="Proteomes" id="UP000325713">
    <property type="component" value="Chromosome"/>
</dbReference>
<name>A0A5J6PX51_9NEIS</name>
<reference evidence="1 2" key="1">
    <citation type="submission" date="2018-08" db="EMBL/GenBank/DDBJ databases">
        <title>Neisseria zalophi ATCC BAA-2455 complete genome.</title>
        <authorList>
            <person name="Veseli I.A."/>
            <person name="Buttler R."/>
            <person name="Mascarenhas dos Santos A.C."/>
            <person name="Pombert J.-F."/>
        </authorList>
    </citation>
    <scope>NUCLEOTIDE SEQUENCE [LARGE SCALE GENOMIC DNA]</scope>
    <source>
        <strain evidence="1 2">ATCC BAA-2455</strain>
    </source>
</reference>
<dbReference type="AlphaFoldDB" id="A0A5J6PX51"/>
<evidence type="ECO:0000313" key="1">
    <source>
        <dbReference type="EMBL" id="QEY26864.1"/>
    </source>
</evidence>
<dbReference type="KEGG" id="nzl:D0T92_10210"/>